<dbReference type="RefSeq" id="WP_170155727.1">
    <property type="nucleotide sequence ID" value="NZ_PVTF01000002.1"/>
</dbReference>
<sequence length="305" mass="33091">MATDWGRLDLNLLIPLNALLLERNVTKAADRLVMGQPAMSAALAKLRRHFDDPLLVREGRAMVLTPFAESLVGPVQTALVAAREVLSSGRSFTPATDRRTFTLMASDYVAGVLVLPALRGLATDAPGVRVTVASLRADLVELLRTGWCDVLFWPLQLQTPELLNFPHVPVFTDEFVAAADRDNHGLPEPLTAEALTTTRAVQVNGIAGQRVVSAVKLAELGVTTPSPVTVESFTLALQAVAGSDLVTLTPRRLFDHLGPALGLREVPLAVERPRMTIGMFWHPRNMLVPAHQWMRERLAAAGEGL</sequence>
<dbReference type="InterPro" id="IPR036390">
    <property type="entry name" value="WH_DNA-bd_sf"/>
</dbReference>
<proteinExistence type="inferred from homology"/>
<dbReference type="Proteomes" id="UP000239494">
    <property type="component" value="Unassembled WGS sequence"/>
</dbReference>
<dbReference type="InterPro" id="IPR037402">
    <property type="entry name" value="YidZ_PBP2"/>
</dbReference>
<evidence type="ECO:0000256" key="4">
    <source>
        <dbReference type="ARBA" id="ARBA00023163"/>
    </source>
</evidence>
<comment type="caution">
    <text evidence="6">The sequence shown here is derived from an EMBL/GenBank/DDBJ whole genome shotgun (WGS) entry which is preliminary data.</text>
</comment>
<keyword evidence="4" id="KW-0804">Transcription</keyword>
<name>A0A2T0TG91_9PSEU</name>
<keyword evidence="3" id="KW-0238">DNA-binding</keyword>
<gene>
    <name evidence="6" type="ORF">CLV43_102224</name>
</gene>
<dbReference type="Gene3D" id="1.10.10.10">
    <property type="entry name" value="Winged helix-like DNA-binding domain superfamily/Winged helix DNA-binding domain"/>
    <property type="match status" value="1"/>
</dbReference>
<dbReference type="PROSITE" id="PS50931">
    <property type="entry name" value="HTH_LYSR"/>
    <property type="match status" value="1"/>
</dbReference>
<dbReference type="CDD" id="cd08417">
    <property type="entry name" value="PBP2_Nitroaromatics_like"/>
    <property type="match status" value="1"/>
</dbReference>
<dbReference type="Pfam" id="PF00126">
    <property type="entry name" value="HTH_1"/>
    <property type="match status" value="1"/>
</dbReference>
<dbReference type="SUPFAM" id="SSF53850">
    <property type="entry name" value="Periplasmic binding protein-like II"/>
    <property type="match status" value="1"/>
</dbReference>
<dbReference type="InterPro" id="IPR005119">
    <property type="entry name" value="LysR_subst-bd"/>
</dbReference>
<evidence type="ECO:0000256" key="2">
    <source>
        <dbReference type="ARBA" id="ARBA00023015"/>
    </source>
</evidence>
<dbReference type="GO" id="GO:0003700">
    <property type="term" value="F:DNA-binding transcription factor activity"/>
    <property type="evidence" value="ECO:0007669"/>
    <property type="project" value="InterPro"/>
</dbReference>
<evidence type="ECO:0000256" key="1">
    <source>
        <dbReference type="ARBA" id="ARBA00009437"/>
    </source>
</evidence>
<evidence type="ECO:0000313" key="7">
    <source>
        <dbReference type="Proteomes" id="UP000239494"/>
    </source>
</evidence>
<keyword evidence="7" id="KW-1185">Reference proteome</keyword>
<dbReference type="AlphaFoldDB" id="A0A2T0TG91"/>
<dbReference type="PANTHER" id="PTHR30118">
    <property type="entry name" value="HTH-TYPE TRANSCRIPTIONAL REGULATOR LEUO-RELATED"/>
    <property type="match status" value="1"/>
</dbReference>
<comment type="similarity">
    <text evidence="1">Belongs to the LysR transcriptional regulatory family.</text>
</comment>
<evidence type="ECO:0000313" key="6">
    <source>
        <dbReference type="EMBL" id="PRY44659.1"/>
    </source>
</evidence>
<keyword evidence="2" id="KW-0805">Transcription regulation</keyword>
<dbReference type="Pfam" id="PF03466">
    <property type="entry name" value="LysR_substrate"/>
    <property type="match status" value="1"/>
</dbReference>
<dbReference type="InterPro" id="IPR050389">
    <property type="entry name" value="LysR-type_TF"/>
</dbReference>
<feature type="domain" description="HTH lysR-type" evidence="5">
    <location>
        <begin position="8"/>
        <end position="65"/>
    </location>
</feature>
<dbReference type="PANTHER" id="PTHR30118:SF15">
    <property type="entry name" value="TRANSCRIPTIONAL REGULATORY PROTEIN"/>
    <property type="match status" value="1"/>
</dbReference>
<evidence type="ECO:0000259" key="5">
    <source>
        <dbReference type="PROSITE" id="PS50931"/>
    </source>
</evidence>
<dbReference type="InterPro" id="IPR000847">
    <property type="entry name" value="LysR_HTH_N"/>
</dbReference>
<dbReference type="GO" id="GO:0003677">
    <property type="term" value="F:DNA binding"/>
    <property type="evidence" value="ECO:0007669"/>
    <property type="project" value="UniProtKB-KW"/>
</dbReference>
<dbReference type="SUPFAM" id="SSF46785">
    <property type="entry name" value="Winged helix' DNA-binding domain"/>
    <property type="match status" value="1"/>
</dbReference>
<protein>
    <submittedName>
        <fullName evidence="6">LysR family transcriptional regulator</fullName>
    </submittedName>
</protein>
<reference evidence="6 7" key="1">
    <citation type="submission" date="2018-03" db="EMBL/GenBank/DDBJ databases">
        <title>Genomic Encyclopedia of Archaeal and Bacterial Type Strains, Phase II (KMG-II): from individual species to whole genera.</title>
        <authorList>
            <person name="Goeker M."/>
        </authorList>
    </citation>
    <scope>NUCLEOTIDE SEQUENCE [LARGE SCALE GENOMIC DNA]</scope>
    <source>
        <strain evidence="6 7">DSM 44720</strain>
    </source>
</reference>
<dbReference type="EMBL" id="PVTF01000002">
    <property type="protein sequence ID" value="PRY44659.1"/>
    <property type="molecule type" value="Genomic_DNA"/>
</dbReference>
<accession>A0A2T0TG91</accession>
<dbReference type="InterPro" id="IPR036388">
    <property type="entry name" value="WH-like_DNA-bd_sf"/>
</dbReference>
<organism evidence="6 7">
    <name type="scientific">Umezawaea tangerina</name>
    <dbReference type="NCBI Taxonomy" id="84725"/>
    <lineage>
        <taxon>Bacteria</taxon>
        <taxon>Bacillati</taxon>
        <taxon>Actinomycetota</taxon>
        <taxon>Actinomycetes</taxon>
        <taxon>Pseudonocardiales</taxon>
        <taxon>Pseudonocardiaceae</taxon>
        <taxon>Umezawaea</taxon>
    </lineage>
</organism>
<dbReference type="Gene3D" id="3.40.190.10">
    <property type="entry name" value="Periplasmic binding protein-like II"/>
    <property type="match status" value="2"/>
</dbReference>
<evidence type="ECO:0000256" key="3">
    <source>
        <dbReference type="ARBA" id="ARBA00023125"/>
    </source>
</evidence>